<keyword evidence="2" id="KW-1185">Reference proteome</keyword>
<dbReference type="Gene3D" id="2.40.70.10">
    <property type="entry name" value="Acid Proteases"/>
    <property type="match status" value="1"/>
</dbReference>
<gene>
    <name evidence="1" type="ORF">Pmani_010326</name>
</gene>
<evidence type="ECO:0000313" key="2">
    <source>
        <dbReference type="Proteomes" id="UP001292094"/>
    </source>
</evidence>
<sequence>MLSLWHTGPHSISVPGKRPRRGGISTSLLSGQSVNEALPVVDVWLDGTRHSALVDTGCSRCVTHVSCCKKWRKENVTILTISGKEQQCEGTGVVCLQLSNGVSTEVKVFVVNTNPLGFPFILGMNGVTALGGVTVSAHRKVRFGVEDISVCAAARASIDVNEKDFSATYVTARNTWTAAWKWSGGEEPGILQNRVE</sequence>
<evidence type="ECO:0000313" key="1">
    <source>
        <dbReference type="EMBL" id="KAK4318698.1"/>
    </source>
</evidence>
<comment type="caution">
    <text evidence="1">The sequence shown here is derived from an EMBL/GenBank/DDBJ whole genome shotgun (WGS) entry which is preliminary data.</text>
</comment>
<dbReference type="Proteomes" id="UP001292094">
    <property type="component" value="Unassembled WGS sequence"/>
</dbReference>
<dbReference type="SUPFAM" id="SSF50630">
    <property type="entry name" value="Acid proteases"/>
    <property type="match status" value="1"/>
</dbReference>
<dbReference type="AlphaFoldDB" id="A0AAE1Q2D8"/>
<dbReference type="InterPro" id="IPR021109">
    <property type="entry name" value="Peptidase_aspartic_dom_sf"/>
</dbReference>
<proteinExistence type="predicted"/>
<organism evidence="1 2">
    <name type="scientific">Petrolisthes manimaculis</name>
    <dbReference type="NCBI Taxonomy" id="1843537"/>
    <lineage>
        <taxon>Eukaryota</taxon>
        <taxon>Metazoa</taxon>
        <taxon>Ecdysozoa</taxon>
        <taxon>Arthropoda</taxon>
        <taxon>Crustacea</taxon>
        <taxon>Multicrustacea</taxon>
        <taxon>Malacostraca</taxon>
        <taxon>Eumalacostraca</taxon>
        <taxon>Eucarida</taxon>
        <taxon>Decapoda</taxon>
        <taxon>Pleocyemata</taxon>
        <taxon>Anomura</taxon>
        <taxon>Galatheoidea</taxon>
        <taxon>Porcellanidae</taxon>
        <taxon>Petrolisthes</taxon>
    </lineage>
</organism>
<reference evidence="1" key="1">
    <citation type="submission" date="2023-11" db="EMBL/GenBank/DDBJ databases">
        <title>Genome assemblies of two species of porcelain crab, Petrolisthes cinctipes and Petrolisthes manimaculis (Anomura: Porcellanidae).</title>
        <authorList>
            <person name="Angst P."/>
        </authorList>
    </citation>
    <scope>NUCLEOTIDE SEQUENCE</scope>
    <source>
        <strain evidence="1">PB745_02</strain>
        <tissue evidence="1">Gill</tissue>
    </source>
</reference>
<accession>A0AAE1Q2D8</accession>
<dbReference type="EMBL" id="JAWZYT010000807">
    <property type="protein sequence ID" value="KAK4318698.1"/>
    <property type="molecule type" value="Genomic_DNA"/>
</dbReference>
<name>A0AAE1Q2D8_9EUCA</name>
<protein>
    <submittedName>
        <fullName evidence="1">Uncharacterized protein</fullName>
    </submittedName>
</protein>